<evidence type="ECO:0000313" key="2">
    <source>
        <dbReference type="Proteomes" id="UP000758701"/>
    </source>
</evidence>
<comment type="caution">
    <text evidence="1">The sequence shown here is derived from an EMBL/GenBank/DDBJ whole genome shotgun (WGS) entry which is preliminary data.</text>
</comment>
<keyword evidence="2" id="KW-1185">Reference proteome</keyword>
<evidence type="ECO:0008006" key="3">
    <source>
        <dbReference type="Google" id="ProtNLM"/>
    </source>
</evidence>
<protein>
    <recommendedName>
        <fullName evidence="3">Tetracycline repressor TetR C-terminal domain-containing protein</fullName>
    </recommendedName>
</protein>
<sequence length="116" mass="12433">MRRASSATFSPAAPSLPHCAPTSALWEIGGEAEAPAVLNALLRAMAQNSATAHHDAACLDRMGPLPAPALPLFREQLALPRRGGRFASVDHDEELQRIGRTLIARLDVFSRGDWAP</sequence>
<reference evidence="1 2" key="1">
    <citation type="submission" date="2021-06" db="EMBL/GenBank/DDBJ databases">
        <title>Ecological speciation of a Streptomyces species isolated from different habitats and geographic origins.</title>
        <authorList>
            <person name="Wang J."/>
        </authorList>
    </citation>
    <scope>NUCLEOTIDE SEQUENCE [LARGE SCALE GENOMIC DNA]</scope>
    <source>
        <strain evidence="1 2">FXJ8.012</strain>
    </source>
</reference>
<dbReference type="EMBL" id="JAHSTP010000026">
    <property type="protein sequence ID" value="MBZ6156340.1"/>
    <property type="molecule type" value="Genomic_DNA"/>
</dbReference>
<name>A0ABS7WGJ7_STROV</name>
<organism evidence="1 2">
    <name type="scientific">Streptomyces olivaceus</name>
    <dbReference type="NCBI Taxonomy" id="47716"/>
    <lineage>
        <taxon>Bacteria</taxon>
        <taxon>Bacillati</taxon>
        <taxon>Actinomycetota</taxon>
        <taxon>Actinomycetes</taxon>
        <taxon>Kitasatosporales</taxon>
        <taxon>Streptomycetaceae</taxon>
        <taxon>Streptomyces</taxon>
    </lineage>
</organism>
<gene>
    <name evidence="1" type="ORF">KVH32_35095</name>
</gene>
<evidence type="ECO:0000313" key="1">
    <source>
        <dbReference type="EMBL" id="MBZ6156340.1"/>
    </source>
</evidence>
<dbReference type="RefSeq" id="WP_224299776.1">
    <property type="nucleotide sequence ID" value="NZ_JAHSSW010000028.1"/>
</dbReference>
<proteinExistence type="predicted"/>
<accession>A0ABS7WGJ7</accession>
<dbReference type="Proteomes" id="UP000758701">
    <property type="component" value="Unassembled WGS sequence"/>
</dbReference>